<accession>A0A8J7YZK4</accession>
<sequence>MKNTNPSSLFTKMDKKTLLIGILFIISLCVIYIIMTTDTGEYPDYTGIEYMSSEYDSTSYPPEDKYMSLNDMEQAINESDKYNISEMEKDMEMLYDTLENVSQNKI</sequence>
<organism evidence="2 3">
    <name type="scientific">Candidatus Altarchaeum hamiconexum</name>
    <dbReference type="NCBI Taxonomy" id="1803513"/>
    <lineage>
        <taxon>Archaea</taxon>
        <taxon>Candidatus Altarchaeota</taxon>
        <taxon>Candidatus Altiarchaeia</taxon>
        <taxon>Candidatus Altarchaeales</taxon>
        <taxon>Candidatus Altarchaeaceae</taxon>
        <taxon>Candidatus Altarchaeum</taxon>
    </lineage>
</organism>
<dbReference type="EMBL" id="JAACQH010000126">
    <property type="protein sequence ID" value="NCS91898.1"/>
    <property type="molecule type" value="Genomic_DNA"/>
</dbReference>
<keyword evidence="1" id="KW-0812">Transmembrane</keyword>
<keyword evidence="1" id="KW-1133">Transmembrane helix</keyword>
<evidence type="ECO:0000256" key="1">
    <source>
        <dbReference type="SAM" id="Phobius"/>
    </source>
</evidence>
<comment type="caution">
    <text evidence="2">The sequence shown here is derived from an EMBL/GenBank/DDBJ whole genome shotgun (WGS) entry which is preliminary data.</text>
</comment>
<name>A0A8J7YZK4_9ARCH</name>
<evidence type="ECO:0000313" key="3">
    <source>
        <dbReference type="Proteomes" id="UP000738826"/>
    </source>
</evidence>
<evidence type="ECO:0000313" key="2">
    <source>
        <dbReference type="EMBL" id="NCS91898.1"/>
    </source>
</evidence>
<keyword evidence="1" id="KW-0472">Membrane</keyword>
<gene>
    <name evidence="2" type="ORF">GW779_05810</name>
</gene>
<protein>
    <submittedName>
        <fullName evidence="2">Uncharacterized protein</fullName>
    </submittedName>
</protein>
<feature type="transmembrane region" description="Helical" evidence="1">
    <location>
        <begin position="17"/>
        <end position="35"/>
    </location>
</feature>
<dbReference type="Proteomes" id="UP000738826">
    <property type="component" value="Unassembled WGS sequence"/>
</dbReference>
<dbReference type="AlphaFoldDB" id="A0A8J7YZK4"/>
<reference evidence="2" key="1">
    <citation type="submission" date="2019-11" db="EMBL/GenBank/DDBJ databases">
        <title>Lipid analysis of CO2-rich subsurface aquifers suggests an autotrophy-based deep biosphere with lysolipids enriched in CPR bacteria.</title>
        <authorList>
            <person name="Probst A.J."/>
            <person name="Elling F.J."/>
            <person name="Castelle C.J."/>
            <person name="Zhu Q."/>
            <person name="Elvert M."/>
            <person name="Birarda G."/>
            <person name="Holman H.-Y."/>
            <person name="Lane K.R."/>
            <person name="Ladd B."/>
            <person name="Ryan M.C."/>
            <person name="Woyke T."/>
            <person name="Hinrichs K.-U."/>
            <person name="Banfield J.F."/>
        </authorList>
    </citation>
    <scope>NUCLEOTIDE SEQUENCE</scope>
    <source>
        <strain evidence="2">CG_2015-04_33_537</strain>
    </source>
</reference>
<proteinExistence type="predicted"/>